<accession>A0ABP3R255</accession>
<name>A0ABP3R255_9HYPH</name>
<sequence>MQALRILRGFTLNVNDNIKLALEIETLKLASLEEIMEEFQPGGSDLQTNITGLGTKALAIPFKVKSHNPELIGLYGGEPGKRHNFTGRKLVISEEDGSTHEHAVDVLGRLTKVDSEEMSGGKASGFDHEINGIWNYTEYWDNRILHRFNFKLGGWVVRNYEPVNSDRRRILF</sequence>
<evidence type="ECO:0000313" key="1">
    <source>
        <dbReference type="EMBL" id="GAA0599979.1"/>
    </source>
</evidence>
<protein>
    <recommendedName>
        <fullName evidence="3">Phage tail protein</fullName>
    </recommendedName>
</protein>
<reference evidence="2" key="1">
    <citation type="journal article" date="2019" name="Int. J. Syst. Evol. Microbiol.">
        <title>The Global Catalogue of Microorganisms (GCM) 10K type strain sequencing project: providing services to taxonomists for standard genome sequencing and annotation.</title>
        <authorList>
            <consortium name="The Broad Institute Genomics Platform"/>
            <consortium name="The Broad Institute Genome Sequencing Center for Infectious Disease"/>
            <person name="Wu L."/>
            <person name="Ma J."/>
        </authorList>
    </citation>
    <scope>NUCLEOTIDE SEQUENCE [LARGE SCALE GENOMIC DNA]</scope>
    <source>
        <strain evidence="2">JCM 15115</strain>
    </source>
</reference>
<evidence type="ECO:0000313" key="2">
    <source>
        <dbReference type="Proteomes" id="UP001424441"/>
    </source>
</evidence>
<dbReference type="EMBL" id="BAAADE010000002">
    <property type="protein sequence ID" value="GAA0599979.1"/>
    <property type="molecule type" value="Genomic_DNA"/>
</dbReference>
<proteinExistence type="predicted"/>
<gene>
    <name evidence="1" type="ORF">GCM10008943_13970</name>
</gene>
<organism evidence="1 2">
    <name type="scientific">Paenochrobactrum glaciei</name>
    <dbReference type="NCBI Taxonomy" id="486407"/>
    <lineage>
        <taxon>Bacteria</taxon>
        <taxon>Pseudomonadati</taxon>
        <taxon>Pseudomonadota</taxon>
        <taxon>Alphaproteobacteria</taxon>
        <taxon>Hyphomicrobiales</taxon>
        <taxon>Brucellaceae</taxon>
        <taxon>Paenochrobactrum</taxon>
    </lineage>
</organism>
<keyword evidence="2" id="KW-1185">Reference proteome</keyword>
<dbReference type="RefSeq" id="WP_343803639.1">
    <property type="nucleotide sequence ID" value="NZ_BAAADE010000002.1"/>
</dbReference>
<dbReference type="Proteomes" id="UP001424441">
    <property type="component" value="Unassembled WGS sequence"/>
</dbReference>
<comment type="caution">
    <text evidence="1">The sequence shown here is derived from an EMBL/GenBank/DDBJ whole genome shotgun (WGS) entry which is preliminary data.</text>
</comment>
<dbReference type="InterPro" id="IPR006498">
    <property type="entry name" value="Tail_tube"/>
</dbReference>
<dbReference type="Pfam" id="PF04985">
    <property type="entry name" value="Phage_tube"/>
    <property type="match status" value="1"/>
</dbReference>
<evidence type="ECO:0008006" key="3">
    <source>
        <dbReference type="Google" id="ProtNLM"/>
    </source>
</evidence>